<keyword evidence="9" id="KW-0735">Signal-anchor</keyword>
<keyword evidence="8 9" id="KW-0325">Glycoprotein</keyword>
<dbReference type="GO" id="GO:0000139">
    <property type="term" value="C:Golgi membrane"/>
    <property type="evidence" value="ECO:0007669"/>
    <property type="project" value="UniProtKB-SubCell"/>
</dbReference>
<keyword evidence="6 9" id="KW-0333">Golgi apparatus</keyword>
<dbReference type="EC" id="2.8.2.-" evidence="9"/>
<keyword evidence="3 9" id="KW-0808">Transferase</keyword>
<name>A0ABD3USY2_SINWO</name>
<evidence type="ECO:0000256" key="3">
    <source>
        <dbReference type="ARBA" id="ARBA00022679"/>
    </source>
</evidence>
<dbReference type="Pfam" id="PF03567">
    <property type="entry name" value="Sulfotransfer_2"/>
    <property type="match status" value="1"/>
</dbReference>
<evidence type="ECO:0000256" key="2">
    <source>
        <dbReference type="ARBA" id="ARBA00006339"/>
    </source>
</evidence>
<keyword evidence="4 9" id="KW-0812">Transmembrane</keyword>
<protein>
    <recommendedName>
        <fullName evidence="9">Carbohydrate sulfotransferase</fullName>
        <ecNumber evidence="9">2.8.2.-</ecNumber>
    </recommendedName>
</protein>
<dbReference type="AlphaFoldDB" id="A0ABD3USY2"/>
<organism evidence="10 11">
    <name type="scientific">Sinanodonta woodiana</name>
    <name type="common">Chinese pond mussel</name>
    <name type="synonym">Anodonta woodiana</name>
    <dbReference type="NCBI Taxonomy" id="1069815"/>
    <lineage>
        <taxon>Eukaryota</taxon>
        <taxon>Metazoa</taxon>
        <taxon>Spiralia</taxon>
        <taxon>Lophotrochozoa</taxon>
        <taxon>Mollusca</taxon>
        <taxon>Bivalvia</taxon>
        <taxon>Autobranchia</taxon>
        <taxon>Heteroconchia</taxon>
        <taxon>Palaeoheterodonta</taxon>
        <taxon>Unionida</taxon>
        <taxon>Unionoidea</taxon>
        <taxon>Unionidae</taxon>
        <taxon>Unioninae</taxon>
        <taxon>Sinanodonta</taxon>
    </lineage>
</organism>
<evidence type="ECO:0000313" key="10">
    <source>
        <dbReference type="EMBL" id="KAL3851896.1"/>
    </source>
</evidence>
<dbReference type="PANTHER" id="PTHR12137">
    <property type="entry name" value="CARBOHYDRATE SULFOTRANSFERASE"/>
    <property type="match status" value="1"/>
</dbReference>
<sequence>MILVVSSCKHYLAYTWRITRLSKCYLVVLYVLLIGVICIALSGLKGLQLYSRDTWVDKFRNGNQSAFALARYVKNICPKATKSKLATARNAHYCVHHKVMYCPVEKSGSTFWRRVFYLLHGWNKSYEHPFQVPVEKALSQHFESYIQLRLWKRGAIAPESFFMFMFVRNPYTRILSAYVDKVYPHNPVYWKKFGVPAIRTYRQNPSKLNLLCGHDATFEEFVKFVIQRVLSNKYMLEDVHFASISNMCNPCKVSYDFIGKMESFQSDSTFLLEQLGLENSLNAIGESFSNMSVYDAIVDSVNGPYSWRQDLTKYQCITWNQSLRRLWRKLQLRGIISFSQSYPFDGIDPTLISKEEYIQCAWNAHWFSTKEELEIQKENVLKEAYGSINEEDLTRFKSAFKSDFYLFGYDETPAFIINRMDPGSSYKYLSFVNI</sequence>
<evidence type="ECO:0000256" key="6">
    <source>
        <dbReference type="ARBA" id="ARBA00023034"/>
    </source>
</evidence>
<proteinExistence type="inferred from homology"/>
<evidence type="ECO:0000256" key="1">
    <source>
        <dbReference type="ARBA" id="ARBA00004323"/>
    </source>
</evidence>
<dbReference type="GO" id="GO:0008146">
    <property type="term" value="F:sulfotransferase activity"/>
    <property type="evidence" value="ECO:0007669"/>
    <property type="project" value="UniProtKB-ARBA"/>
</dbReference>
<dbReference type="Proteomes" id="UP001634394">
    <property type="component" value="Unassembled WGS sequence"/>
</dbReference>
<keyword evidence="7 9" id="KW-0472">Membrane</keyword>
<evidence type="ECO:0000256" key="4">
    <source>
        <dbReference type="ARBA" id="ARBA00022692"/>
    </source>
</evidence>
<keyword evidence="9" id="KW-0119">Carbohydrate metabolism</keyword>
<dbReference type="InterPro" id="IPR018011">
    <property type="entry name" value="Carb_sulfotrans_8-10"/>
</dbReference>
<feature type="transmembrane region" description="Helical" evidence="9">
    <location>
        <begin position="24"/>
        <end position="44"/>
    </location>
</feature>
<dbReference type="InterPro" id="IPR005331">
    <property type="entry name" value="Sulfotransferase"/>
</dbReference>
<reference evidence="10 11" key="1">
    <citation type="submission" date="2024-11" db="EMBL/GenBank/DDBJ databases">
        <title>Chromosome-level genome assembly of the freshwater bivalve Anodonta woodiana.</title>
        <authorList>
            <person name="Chen X."/>
        </authorList>
    </citation>
    <scope>NUCLEOTIDE SEQUENCE [LARGE SCALE GENOMIC DNA]</scope>
    <source>
        <strain evidence="10">MN2024</strain>
        <tissue evidence="10">Gills</tissue>
    </source>
</reference>
<gene>
    <name evidence="10" type="ORF">ACJMK2_015593</name>
</gene>
<evidence type="ECO:0000256" key="5">
    <source>
        <dbReference type="ARBA" id="ARBA00022989"/>
    </source>
</evidence>
<evidence type="ECO:0000256" key="8">
    <source>
        <dbReference type="ARBA" id="ARBA00023180"/>
    </source>
</evidence>
<evidence type="ECO:0000256" key="9">
    <source>
        <dbReference type="RuleBase" id="RU364020"/>
    </source>
</evidence>
<evidence type="ECO:0000256" key="7">
    <source>
        <dbReference type="ARBA" id="ARBA00023136"/>
    </source>
</evidence>
<dbReference type="PANTHER" id="PTHR12137:SF54">
    <property type="entry name" value="CARBOHYDRATE SULFOTRANSFERASE"/>
    <property type="match status" value="1"/>
</dbReference>
<keyword evidence="5 9" id="KW-1133">Transmembrane helix</keyword>
<comment type="caution">
    <text evidence="10">The sequence shown here is derived from an EMBL/GenBank/DDBJ whole genome shotgun (WGS) entry which is preliminary data.</text>
</comment>
<comment type="subcellular location">
    <subcellularLocation>
        <location evidence="1 9">Golgi apparatus membrane</location>
        <topology evidence="1 9">Single-pass type II membrane protein</topology>
    </subcellularLocation>
</comment>
<comment type="similarity">
    <text evidence="2 9">Belongs to the sulfotransferase 2 family.</text>
</comment>
<keyword evidence="11" id="KW-1185">Reference proteome</keyword>
<dbReference type="EMBL" id="JBJQND010000015">
    <property type="protein sequence ID" value="KAL3851896.1"/>
    <property type="molecule type" value="Genomic_DNA"/>
</dbReference>
<evidence type="ECO:0000313" key="11">
    <source>
        <dbReference type="Proteomes" id="UP001634394"/>
    </source>
</evidence>
<accession>A0ABD3USY2</accession>